<evidence type="ECO:0000313" key="1">
    <source>
        <dbReference type="EMBL" id="KAH0757620.1"/>
    </source>
</evidence>
<dbReference type="Proteomes" id="UP000826656">
    <property type="component" value="Unassembled WGS sequence"/>
</dbReference>
<dbReference type="PANTHER" id="PTHR35317:SF11">
    <property type="entry name" value="CCHC-TYPE DOMAIN-CONTAINING PROTEIN"/>
    <property type="match status" value="1"/>
</dbReference>
<dbReference type="EMBL" id="JAIVGD010000015">
    <property type="protein sequence ID" value="KAH0757620.1"/>
    <property type="molecule type" value="Genomic_DNA"/>
</dbReference>
<gene>
    <name evidence="1" type="ORF">KY290_021113</name>
</gene>
<name>A0ABQ7V0L0_SOLTU</name>
<dbReference type="Pfam" id="PF14223">
    <property type="entry name" value="Retrotran_gag_2"/>
    <property type="match status" value="1"/>
</dbReference>
<proteinExistence type="predicted"/>
<accession>A0ABQ7V0L0</accession>
<sequence>MNSETSFLTPPVFNGENYQAWAIRMTVHLEALDLWEAVEEDYKVTPLGDNPIMNQMKHHKENKTRKAKAKACLFSTVSPSILTRIMQMTAAKILEYLKKEYQGNERVHNMQVMNLIREFEMKRMKESETIKDCADQLLNLANKVRLFGKDFADERIVQKILVTLPEKYEATISSSENSKDLSSVTLAELVKALQALE</sequence>
<reference evidence="1 2" key="1">
    <citation type="journal article" date="2021" name="bioRxiv">
        <title>Chromosome-scale and haplotype-resolved genome assembly of a tetraploid potato cultivar.</title>
        <authorList>
            <person name="Sun H."/>
            <person name="Jiao W.-B."/>
            <person name="Krause K."/>
            <person name="Campoy J.A."/>
            <person name="Goel M."/>
            <person name="Folz-Donahue K."/>
            <person name="Kukat C."/>
            <person name="Huettel B."/>
            <person name="Schneeberger K."/>
        </authorList>
    </citation>
    <scope>NUCLEOTIDE SEQUENCE [LARGE SCALE GENOMIC DNA]</scope>
    <source>
        <strain evidence="1">SolTubOtavaFocal</strain>
        <tissue evidence="1">Leaves</tissue>
    </source>
</reference>
<organism evidence="1 2">
    <name type="scientific">Solanum tuberosum</name>
    <name type="common">Potato</name>
    <dbReference type="NCBI Taxonomy" id="4113"/>
    <lineage>
        <taxon>Eukaryota</taxon>
        <taxon>Viridiplantae</taxon>
        <taxon>Streptophyta</taxon>
        <taxon>Embryophyta</taxon>
        <taxon>Tracheophyta</taxon>
        <taxon>Spermatophyta</taxon>
        <taxon>Magnoliopsida</taxon>
        <taxon>eudicotyledons</taxon>
        <taxon>Gunneridae</taxon>
        <taxon>Pentapetalae</taxon>
        <taxon>asterids</taxon>
        <taxon>lamiids</taxon>
        <taxon>Solanales</taxon>
        <taxon>Solanaceae</taxon>
        <taxon>Solanoideae</taxon>
        <taxon>Solaneae</taxon>
        <taxon>Solanum</taxon>
    </lineage>
</organism>
<dbReference type="PANTHER" id="PTHR35317">
    <property type="entry name" value="OS04G0629600 PROTEIN"/>
    <property type="match status" value="1"/>
</dbReference>
<evidence type="ECO:0000313" key="2">
    <source>
        <dbReference type="Proteomes" id="UP000826656"/>
    </source>
</evidence>
<evidence type="ECO:0008006" key="3">
    <source>
        <dbReference type="Google" id="ProtNLM"/>
    </source>
</evidence>
<protein>
    <recommendedName>
        <fullName evidence="3">DUF4219 domain-containing protein</fullName>
    </recommendedName>
</protein>
<keyword evidence="2" id="KW-1185">Reference proteome</keyword>
<comment type="caution">
    <text evidence="1">The sequence shown here is derived from an EMBL/GenBank/DDBJ whole genome shotgun (WGS) entry which is preliminary data.</text>
</comment>